<dbReference type="Proteomes" id="UP000887574">
    <property type="component" value="Unplaced"/>
</dbReference>
<keyword evidence="1" id="KW-1185">Reference proteome</keyword>
<dbReference type="AlphaFoldDB" id="A0A915D8W2"/>
<organism evidence="1 2">
    <name type="scientific">Ditylenchus dipsaci</name>
    <dbReference type="NCBI Taxonomy" id="166011"/>
    <lineage>
        <taxon>Eukaryota</taxon>
        <taxon>Metazoa</taxon>
        <taxon>Ecdysozoa</taxon>
        <taxon>Nematoda</taxon>
        <taxon>Chromadorea</taxon>
        <taxon>Rhabditida</taxon>
        <taxon>Tylenchina</taxon>
        <taxon>Tylenchomorpha</taxon>
        <taxon>Sphaerularioidea</taxon>
        <taxon>Anguinidae</taxon>
        <taxon>Anguininae</taxon>
        <taxon>Ditylenchus</taxon>
    </lineage>
</organism>
<sequence>MEPRVAQSNGISHRTFHIYDIHLFKSDKTFGLTKVKQSNPVPRSILQMHKSGYIQQSRTHLQNGMLYKFYANYCLTMFLRIPTLQEAAFVGLQKMWMTEQDKVLFDGISQEQLIQELDINAIWF</sequence>
<name>A0A915D8W2_9BILA</name>
<reference evidence="2" key="1">
    <citation type="submission" date="2022-11" db="UniProtKB">
        <authorList>
            <consortium name="WormBaseParasite"/>
        </authorList>
    </citation>
    <scope>IDENTIFICATION</scope>
</reference>
<protein>
    <submittedName>
        <fullName evidence="2">Uncharacterized protein</fullName>
    </submittedName>
</protein>
<evidence type="ECO:0000313" key="2">
    <source>
        <dbReference type="WBParaSite" id="jg17342"/>
    </source>
</evidence>
<accession>A0A915D8W2</accession>
<evidence type="ECO:0000313" key="1">
    <source>
        <dbReference type="Proteomes" id="UP000887574"/>
    </source>
</evidence>
<dbReference type="WBParaSite" id="jg17342">
    <property type="protein sequence ID" value="jg17342"/>
    <property type="gene ID" value="jg17342"/>
</dbReference>
<proteinExistence type="predicted"/>